<feature type="compositionally biased region" description="Basic and acidic residues" evidence="1">
    <location>
        <begin position="33"/>
        <end position="52"/>
    </location>
</feature>
<sequence>VLEDEEPHDVDGEAERAHDEHELRVVDALGPREAQRGLHADGEAERREEDGVAERAHRLGAAVAVGGARPAAAAPRDAARGEPHAQRDEVREHVEGVGHERDGVAQVARHQLGHEEHQGHKAFCSHGGGTGLKILIPEMTAKRHINKFILK</sequence>
<evidence type="ECO:0000256" key="1">
    <source>
        <dbReference type="SAM" id="MobiDB-lite"/>
    </source>
</evidence>
<protein>
    <submittedName>
        <fullName evidence="2">Uncharacterized protein</fullName>
    </submittedName>
</protein>
<reference evidence="2" key="2">
    <citation type="submission" date="2025-09" db="UniProtKB">
        <authorList>
            <consortium name="Ensembl"/>
        </authorList>
    </citation>
    <scope>IDENTIFICATION</scope>
</reference>
<feature type="compositionally biased region" description="Basic and acidic residues" evidence="1">
    <location>
        <begin position="9"/>
        <end position="25"/>
    </location>
</feature>
<feature type="region of interest" description="Disordered" evidence="1">
    <location>
        <begin position="64"/>
        <end position="101"/>
    </location>
</feature>
<feature type="compositionally biased region" description="Low complexity" evidence="1">
    <location>
        <begin position="64"/>
        <end position="76"/>
    </location>
</feature>
<dbReference type="Ensembl" id="ENSNPET00000017128.1">
    <property type="protein sequence ID" value="ENSNPEP00000016719.1"/>
    <property type="gene ID" value="ENSNPEG00000012443.1"/>
</dbReference>
<proteinExistence type="predicted"/>
<evidence type="ECO:0000313" key="2">
    <source>
        <dbReference type="Ensembl" id="ENSNPEP00000016719.1"/>
    </source>
</evidence>
<accession>A0A8C7EFL9</accession>
<name>A0A8C7EFL9_NOTPE</name>
<keyword evidence="3" id="KW-1185">Reference proteome</keyword>
<dbReference type="Proteomes" id="UP000694420">
    <property type="component" value="Unplaced"/>
</dbReference>
<dbReference type="AlphaFoldDB" id="A0A8C7EFL9"/>
<organism evidence="2 3">
    <name type="scientific">Nothoprocta perdicaria</name>
    <name type="common">Chilean tinamou</name>
    <name type="synonym">Crypturus perdicarius</name>
    <dbReference type="NCBI Taxonomy" id="30464"/>
    <lineage>
        <taxon>Eukaryota</taxon>
        <taxon>Metazoa</taxon>
        <taxon>Chordata</taxon>
        <taxon>Craniata</taxon>
        <taxon>Vertebrata</taxon>
        <taxon>Euteleostomi</taxon>
        <taxon>Archelosauria</taxon>
        <taxon>Archosauria</taxon>
        <taxon>Dinosauria</taxon>
        <taxon>Saurischia</taxon>
        <taxon>Theropoda</taxon>
        <taxon>Coelurosauria</taxon>
        <taxon>Aves</taxon>
        <taxon>Palaeognathae</taxon>
        <taxon>Tinamiformes</taxon>
        <taxon>Tinamidae</taxon>
        <taxon>Nothoprocta</taxon>
    </lineage>
</organism>
<reference evidence="2" key="1">
    <citation type="submission" date="2025-08" db="UniProtKB">
        <authorList>
            <consortium name="Ensembl"/>
        </authorList>
    </citation>
    <scope>IDENTIFICATION</scope>
</reference>
<feature type="region of interest" description="Disordered" evidence="1">
    <location>
        <begin position="1"/>
        <end position="52"/>
    </location>
</feature>
<evidence type="ECO:0000313" key="3">
    <source>
        <dbReference type="Proteomes" id="UP000694420"/>
    </source>
</evidence>
<feature type="compositionally biased region" description="Basic and acidic residues" evidence="1">
    <location>
        <begin position="77"/>
        <end position="101"/>
    </location>
</feature>